<keyword evidence="2" id="KW-0812">Transmembrane</keyword>
<dbReference type="Pfam" id="PF02514">
    <property type="entry name" value="CobN-Mg_chel"/>
    <property type="match status" value="2"/>
</dbReference>
<evidence type="ECO:0000256" key="2">
    <source>
        <dbReference type="SAM" id="Phobius"/>
    </source>
</evidence>
<gene>
    <name evidence="4" type="ORF">FDQ92_13895</name>
</gene>
<feature type="domain" description="CobN/magnesium chelatase" evidence="3">
    <location>
        <begin position="155"/>
        <end position="741"/>
    </location>
</feature>
<evidence type="ECO:0000313" key="4">
    <source>
        <dbReference type="EMBL" id="QCQ23168.1"/>
    </source>
</evidence>
<reference evidence="4 5" key="2">
    <citation type="submission" date="2019-05" db="EMBL/GenBank/DDBJ databases">
        <authorList>
            <person name="Suflita J.M."/>
            <person name="Marks C.R."/>
        </authorList>
    </citation>
    <scope>NUCLEOTIDE SEQUENCE [LARGE SCALE GENOMIC DNA]</scope>
    <source>
        <strain evidence="4 5">ALDC</strain>
    </source>
</reference>
<keyword evidence="2" id="KW-1133">Transmembrane helix</keyword>
<feature type="domain" description="CobN/magnesium chelatase" evidence="3">
    <location>
        <begin position="749"/>
        <end position="1176"/>
    </location>
</feature>
<feature type="compositionally biased region" description="Basic and acidic residues" evidence="1">
    <location>
        <begin position="1273"/>
        <end position="1284"/>
    </location>
</feature>
<dbReference type="Proteomes" id="UP000298602">
    <property type="component" value="Chromosome"/>
</dbReference>
<dbReference type="KEGG" id="dax:FDQ92_13895"/>
<reference evidence="4 5" key="1">
    <citation type="submission" date="2019-05" db="EMBL/GenBank/DDBJ databases">
        <title>The Complete Genome Sequence of the n-alkane-degrading Desulfoglaeba alkanexedens ALDC reveals multiple alkylsuccinate synthase gene clusters.</title>
        <authorList>
            <person name="Callaghan A.V."/>
            <person name="Davidova I.A."/>
            <person name="Duncan K.E."/>
            <person name="Morris B."/>
            <person name="McInerney M.J."/>
        </authorList>
    </citation>
    <scope>NUCLEOTIDE SEQUENCE [LARGE SCALE GENOMIC DNA]</scope>
    <source>
        <strain evidence="4 5">ALDC</strain>
    </source>
</reference>
<feature type="transmembrane region" description="Helical" evidence="2">
    <location>
        <begin position="1312"/>
        <end position="1330"/>
    </location>
</feature>
<dbReference type="CDD" id="cd10150">
    <property type="entry name" value="CobN_like"/>
    <property type="match status" value="1"/>
</dbReference>
<dbReference type="PANTHER" id="PTHR44119">
    <property type="entry name" value="MAGNESIUM-CHELATASE SUBUNIT CHLH, CHLOROPLASTIC"/>
    <property type="match status" value="1"/>
</dbReference>
<proteinExistence type="predicted"/>
<accession>A0A4P8L5B0</accession>
<dbReference type="EMBL" id="CP040098">
    <property type="protein sequence ID" value="QCQ23168.1"/>
    <property type="molecule type" value="Genomic_DNA"/>
</dbReference>
<dbReference type="OrthoDB" id="9757976at2"/>
<protein>
    <submittedName>
        <fullName evidence="4">Cobaltochelatase subunit CobN</fullName>
    </submittedName>
</protein>
<keyword evidence="5" id="KW-1185">Reference proteome</keyword>
<feature type="region of interest" description="Disordered" evidence="1">
    <location>
        <begin position="1256"/>
        <end position="1286"/>
    </location>
</feature>
<name>A0A4P8L5B0_9BACT</name>
<dbReference type="InterPro" id="IPR003672">
    <property type="entry name" value="CobN/Mg_chltase"/>
</dbReference>
<dbReference type="PANTHER" id="PTHR44119:SF4">
    <property type="entry name" value="AEROBIC COBALTOCHELATASE SUBUNIT COBN"/>
    <property type="match status" value="1"/>
</dbReference>
<sequence>MPITRWSGFSRWDMKSIFKPHSAMRPWPGLAVVCAPALAFLLLTGAAASAQGNTIGFFVGDSDAYTCVQAVKKLDLPQVEIGVFTEEDVADPRMAEFVKRMDIAVVDIMPRQPGEWLLANMAALKPEAIIYAVRHSSHTRDYLDAGFIMDPTVQSYFQFTSVRNLTRLIQFLAKRDLRMAVETSPPDLPPQNALYHPDAPSLFADLESYAAWYRQSGRYQEKGLWDLMIVFPTSPIDSKKEPVDALVRAYEANGINTVVWLRDMEGWDKTLERLISSPPLKGRLGSVTGLTFKFSSTLSADLLPILQKADVPVFNPQMIFFSTGEEWSASSQGISPVGISLQFSVPELSGLVEPTVIGVKERVTTDSLEVNTYRYVPVTPLVEKMARRAARWHRLRQMENKDKKIVLVYYNHGAGKQNIGASYLNVFRSIREIIQAMQREGYRIEGELTEEQVMELLLKSGRNIGSWAPDELDRLLREGNAAFVDMADYRRWLAETPPEFQKKVIEQWGRPEDSNIMVKDGRFVIPCVRLGNLILVPQPVRGWSDDPEKLYHSTVLYPHHQYIAFYLWLQKVVKPDAMISLGTHGTHEWLPGKQAGLSHICPPEVLIGDIPSIYPYIVDDVGEGLQAKRRGRAAIVDHATPPFKKGGIYEEYSNLAALISEYESSASEKIQAARLERIREMTLKLGLDKDLDLKVVDDDALERIEHYLLELKTEMIPYGLHTFGVSCQGEGLEETAAAIASKGGRSVDFYKAQLTECGPSEMANLMRGLRGGYIPPASGNDPIRNPESLPTGKNFYGFDPDKVPSKEAWANGEKAANEVIEAYRRKHEGKFPEQIGVVLWAVETIRDEGINVATALKLLGVRPVWDHRDKVTGVAPIPGSELGRPRIDVLLQMSGLFRDTFPTVALLLDKAVKQAAVLTDVENFIKSHSEEIRRQLTEHGYTAEEAEKLSLVRLFSAPPGAYGTKVDDMTGASGLWEDDQVVAEQGFIDMVSYGYSTEIWGKPLKEVYRGNLKKVDATLHSIGSNLYSTMDNDDMFQYLGGLSMAVRKESGKDPDVYVSMQKTLGQGHVEPLATTIGRELRTRYLNPKWIAGMKEENYAGAREMAEFVENMWGWQVTTPNAIDKAKWEQTYEVYVEDKYGLEIEEFFNRANPWAYQSITARMLEAIRKGYWEADERVKKKLAVEYAVNAVEKGVACCDHTCNNPLLNQMVMNVISLPGVLSPEVVEQFKLAVEQSAGKPLDKLAAEREELLKELQDGLRKAAPSASDPATEATEARTDRAEAARGDVAQAVEGYKMEEMNQKDETTNLPSSGVQWVASLFVLLIIGLFVWGTRRKRRK</sequence>
<organism evidence="4 5">
    <name type="scientific">Desulfoglaeba alkanexedens ALDC</name>
    <dbReference type="NCBI Taxonomy" id="980445"/>
    <lineage>
        <taxon>Bacteria</taxon>
        <taxon>Pseudomonadati</taxon>
        <taxon>Thermodesulfobacteriota</taxon>
        <taxon>Syntrophobacteria</taxon>
        <taxon>Syntrophobacterales</taxon>
        <taxon>Syntrophobacteraceae</taxon>
        <taxon>Desulfoglaeba</taxon>
    </lineage>
</organism>
<keyword evidence="2" id="KW-0472">Membrane</keyword>
<evidence type="ECO:0000313" key="5">
    <source>
        <dbReference type="Proteomes" id="UP000298602"/>
    </source>
</evidence>
<evidence type="ECO:0000259" key="3">
    <source>
        <dbReference type="Pfam" id="PF02514"/>
    </source>
</evidence>
<evidence type="ECO:0000256" key="1">
    <source>
        <dbReference type="SAM" id="MobiDB-lite"/>
    </source>
</evidence>